<feature type="transmembrane region" description="Helical" evidence="1">
    <location>
        <begin position="6"/>
        <end position="28"/>
    </location>
</feature>
<evidence type="ECO:0000313" key="3">
    <source>
        <dbReference type="Proteomes" id="UP001600039"/>
    </source>
</evidence>
<keyword evidence="1" id="KW-0812">Transmembrane</keyword>
<keyword evidence="1" id="KW-1133">Transmembrane helix</keyword>
<dbReference type="EMBL" id="JBHZQA010000012">
    <property type="protein sequence ID" value="MFE3849210.1"/>
    <property type="molecule type" value="Genomic_DNA"/>
</dbReference>
<proteinExistence type="predicted"/>
<organism evidence="2 3">
    <name type="scientific">Flavobacterium fructosi</name>
    <dbReference type="NCBI Taxonomy" id="3230416"/>
    <lineage>
        <taxon>Bacteria</taxon>
        <taxon>Pseudomonadati</taxon>
        <taxon>Bacteroidota</taxon>
        <taxon>Flavobacteriia</taxon>
        <taxon>Flavobacteriales</taxon>
        <taxon>Flavobacteriaceae</taxon>
        <taxon>Flavobacterium</taxon>
    </lineage>
</organism>
<reference evidence="2 3" key="1">
    <citation type="submission" date="2024-06" db="EMBL/GenBank/DDBJ databases">
        <title>Flavobacterium spp. isolated from glacier.</title>
        <authorList>
            <person name="Han D."/>
        </authorList>
    </citation>
    <scope>NUCLEOTIDE SEQUENCE [LARGE SCALE GENOMIC DNA]</scope>
    <source>
        <strain evidence="2 3">LB3P45</strain>
    </source>
</reference>
<comment type="caution">
    <text evidence="2">The sequence shown here is derived from an EMBL/GenBank/DDBJ whole genome shotgun (WGS) entry which is preliminary data.</text>
</comment>
<sequence length="142" mass="16644">MTNKTLIFSMICGIILLYFIYNLIVHILDTINRNNEIEIAENSMLKANKEMHSAKQELIAEIEKQYNSDYAEKVAKGTIWMGMPDILLSVALGRAGEIKESFFKDKVTEKWYYNGYRTRLNTYKYRLEVIVENYKVAGWKDL</sequence>
<keyword evidence="1" id="KW-0472">Membrane</keyword>
<dbReference type="Proteomes" id="UP001600039">
    <property type="component" value="Unassembled WGS sequence"/>
</dbReference>
<name>A0ABW6HQ79_9FLAO</name>
<protein>
    <submittedName>
        <fullName evidence="2">Uncharacterized protein</fullName>
    </submittedName>
</protein>
<dbReference type="RefSeq" id="WP_379858957.1">
    <property type="nucleotide sequence ID" value="NZ_JBHZQA010000012.1"/>
</dbReference>
<evidence type="ECO:0000313" key="2">
    <source>
        <dbReference type="EMBL" id="MFE3849210.1"/>
    </source>
</evidence>
<keyword evidence="3" id="KW-1185">Reference proteome</keyword>
<accession>A0ABW6HQ79</accession>
<gene>
    <name evidence="2" type="ORF">ACFX5D_14670</name>
</gene>
<evidence type="ECO:0000256" key="1">
    <source>
        <dbReference type="SAM" id="Phobius"/>
    </source>
</evidence>